<sequence length="179" mass="20492">MVVGKYAEREVLVFGIGDYVICGNKGVCTVESITTLNITGVDKEREYYILKPLYMAGSTVYVPVDSPKESMRKVLEREEAEKLIKEIPNIPLLVITNDKLSEQMYRECIRTNDCEDLVRIIKTIYMRKQKRIQAGRKVTAVDAKYFHMAEENLYGELAVALNISRKEVEDYIVEVISGK</sequence>
<dbReference type="Pfam" id="PF02559">
    <property type="entry name" value="CarD_TRCF_RID"/>
    <property type="match status" value="1"/>
</dbReference>
<dbReference type="PANTHER" id="PTHR38447">
    <property type="entry name" value="TRANSCRIPTION FACTOR YDEB-RELATED"/>
    <property type="match status" value="1"/>
</dbReference>
<dbReference type="InterPro" id="IPR003711">
    <property type="entry name" value="CarD-like/TRCF_RID"/>
</dbReference>
<dbReference type="SUPFAM" id="SSF141259">
    <property type="entry name" value="CarD-like"/>
    <property type="match status" value="1"/>
</dbReference>
<dbReference type="InterPro" id="IPR042215">
    <property type="entry name" value="CarD-like_C"/>
</dbReference>
<evidence type="ECO:0000313" key="2">
    <source>
        <dbReference type="EMBL" id="SOY28059.1"/>
    </source>
</evidence>
<protein>
    <submittedName>
        <fullName evidence="2">RNA polymerase-binding transcription factor CarD</fullName>
    </submittedName>
</protein>
<dbReference type="PANTHER" id="PTHR38447:SF1">
    <property type="entry name" value="RNA POLYMERASE-BINDING TRANSCRIPTION FACTOR CARD"/>
    <property type="match status" value="1"/>
</dbReference>
<dbReference type="AlphaFoldDB" id="A0A2K4ZC73"/>
<dbReference type="Proteomes" id="UP000236311">
    <property type="component" value="Unassembled WGS sequence"/>
</dbReference>
<dbReference type="Gene3D" id="1.20.58.1290">
    <property type="entry name" value="CarD-like, C-terminal domain"/>
    <property type="match status" value="1"/>
</dbReference>
<evidence type="ECO:0000259" key="1">
    <source>
        <dbReference type="SMART" id="SM01058"/>
    </source>
</evidence>
<accession>A0A2K4ZC73</accession>
<dbReference type="OrthoDB" id="9786074at2"/>
<dbReference type="Gene3D" id="2.40.10.170">
    <property type="match status" value="1"/>
</dbReference>
<dbReference type="SMART" id="SM01058">
    <property type="entry name" value="CarD_TRCF"/>
    <property type="match status" value="1"/>
</dbReference>
<organism evidence="2 3">
    <name type="scientific">Acetatifactor muris</name>
    <dbReference type="NCBI Taxonomy" id="879566"/>
    <lineage>
        <taxon>Bacteria</taxon>
        <taxon>Bacillati</taxon>
        <taxon>Bacillota</taxon>
        <taxon>Clostridia</taxon>
        <taxon>Lachnospirales</taxon>
        <taxon>Lachnospiraceae</taxon>
        <taxon>Acetatifactor</taxon>
    </lineage>
</organism>
<name>A0A2K4ZC73_9FIRM</name>
<dbReference type="InterPro" id="IPR052531">
    <property type="entry name" value="CarD-like_regulator"/>
</dbReference>
<evidence type="ECO:0000313" key="3">
    <source>
        <dbReference type="Proteomes" id="UP000236311"/>
    </source>
</evidence>
<gene>
    <name evidence="2" type="primary">carD</name>
    <name evidence="2" type="ORF">AMURIS_00764</name>
</gene>
<dbReference type="InterPro" id="IPR036101">
    <property type="entry name" value="CarD-like/TRCF_RID_sf"/>
</dbReference>
<proteinExistence type="predicted"/>
<feature type="domain" description="CarD-like/TRCF RNAP-interacting" evidence="1">
    <location>
        <begin position="13"/>
        <end position="125"/>
    </location>
</feature>
<dbReference type="EMBL" id="OFSM01000003">
    <property type="protein sequence ID" value="SOY28059.1"/>
    <property type="molecule type" value="Genomic_DNA"/>
</dbReference>
<reference evidence="2 3" key="1">
    <citation type="submission" date="2018-01" db="EMBL/GenBank/DDBJ databases">
        <authorList>
            <person name="Gaut B.S."/>
            <person name="Morton B.R."/>
            <person name="Clegg M.T."/>
            <person name="Duvall M.R."/>
        </authorList>
    </citation>
    <scope>NUCLEOTIDE SEQUENCE [LARGE SCALE GENOMIC DNA]</scope>
    <source>
        <strain evidence="2">GP69</strain>
    </source>
</reference>
<dbReference type="RefSeq" id="WP_103238163.1">
    <property type="nucleotide sequence ID" value="NZ_CANRXC010000003.1"/>
</dbReference>
<keyword evidence="3" id="KW-1185">Reference proteome</keyword>
<dbReference type="GO" id="GO:0009303">
    <property type="term" value="P:rRNA transcription"/>
    <property type="evidence" value="ECO:0007669"/>
    <property type="project" value="TreeGrafter"/>
</dbReference>